<protein>
    <submittedName>
        <fullName evidence="1">Uncharacterized protein</fullName>
    </submittedName>
</protein>
<dbReference type="AlphaFoldDB" id="A0A2M7RH98"/>
<gene>
    <name evidence="1" type="ORF">COY65_01950</name>
</gene>
<dbReference type="Proteomes" id="UP000230238">
    <property type="component" value="Unassembled WGS sequence"/>
</dbReference>
<evidence type="ECO:0000313" key="2">
    <source>
        <dbReference type="Proteomes" id="UP000230238"/>
    </source>
</evidence>
<proteinExistence type="predicted"/>
<comment type="caution">
    <text evidence="1">The sequence shown here is derived from an EMBL/GenBank/DDBJ whole genome shotgun (WGS) entry which is preliminary data.</text>
</comment>
<evidence type="ECO:0000313" key="1">
    <source>
        <dbReference type="EMBL" id="PIY95937.1"/>
    </source>
</evidence>
<organism evidence="1 2">
    <name type="scientific">Candidatus Jorgensenbacteria bacterium CG_4_10_14_0_8_um_filter_39_13</name>
    <dbReference type="NCBI Taxonomy" id="1974589"/>
    <lineage>
        <taxon>Bacteria</taxon>
        <taxon>Candidatus Joergenseniibacteriota</taxon>
    </lineage>
</organism>
<sequence>VEFQIAVSNTSTGPWEYKGCDSYGCAATTGSYYGASCPGPNVAIPIYNRAQVKNQRYLRYKATLISDVNQTVSPTIEDIILNWSP</sequence>
<dbReference type="EMBL" id="PFME01000028">
    <property type="protein sequence ID" value="PIY95937.1"/>
    <property type="molecule type" value="Genomic_DNA"/>
</dbReference>
<name>A0A2M7RH98_9BACT</name>
<accession>A0A2M7RH98</accession>
<reference evidence="2" key="1">
    <citation type="submission" date="2017-09" db="EMBL/GenBank/DDBJ databases">
        <title>Depth-based differentiation of microbial function through sediment-hosted aquifers and enrichment of novel symbionts in the deep terrestrial subsurface.</title>
        <authorList>
            <person name="Probst A.J."/>
            <person name="Ladd B."/>
            <person name="Jarett J.K."/>
            <person name="Geller-Mcgrath D.E."/>
            <person name="Sieber C.M.K."/>
            <person name="Emerson J.B."/>
            <person name="Anantharaman K."/>
            <person name="Thomas B.C."/>
            <person name="Malmstrom R."/>
            <person name="Stieglmeier M."/>
            <person name="Klingl A."/>
            <person name="Woyke T."/>
            <person name="Ryan C.M."/>
            <person name="Banfield J.F."/>
        </authorList>
    </citation>
    <scope>NUCLEOTIDE SEQUENCE [LARGE SCALE GENOMIC DNA]</scope>
</reference>
<feature type="non-terminal residue" evidence="1">
    <location>
        <position position="1"/>
    </location>
</feature>